<feature type="domain" description="Impact N-terminal" evidence="2">
    <location>
        <begin position="17"/>
        <end position="124"/>
    </location>
</feature>
<dbReference type="Pfam" id="PF01205">
    <property type="entry name" value="Impact_N"/>
    <property type="match status" value="1"/>
</dbReference>
<dbReference type="Gene3D" id="3.30.230.30">
    <property type="entry name" value="Impact, N-terminal domain"/>
    <property type="match status" value="1"/>
</dbReference>
<comment type="caution">
    <text evidence="4">The sequence shown here is derived from an EMBL/GenBank/DDBJ whole genome shotgun (WGS) entry which is preliminary data.</text>
</comment>
<dbReference type="PROSITE" id="PS00910">
    <property type="entry name" value="UPF0029"/>
    <property type="match status" value="1"/>
</dbReference>
<reference evidence="5" key="2">
    <citation type="submission" date="2019-01" db="EMBL/GenBank/DDBJ databases">
        <title>Genome sequence of Desulfonema ishimotonii strain Tokyo 01.</title>
        <authorList>
            <person name="Fukui M."/>
        </authorList>
    </citation>
    <scope>NUCLEOTIDE SEQUENCE [LARGE SCALE GENOMIC DNA]</scope>
    <source>
        <strain evidence="5">Tokyo 01</strain>
    </source>
</reference>
<name>A0A401FXE4_9BACT</name>
<evidence type="ECO:0000259" key="2">
    <source>
        <dbReference type="Pfam" id="PF01205"/>
    </source>
</evidence>
<dbReference type="PANTHER" id="PTHR16301:SF20">
    <property type="entry name" value="IMPACT FAMILY MEMBER YIGZ"/>
    <property type="match status" value="1"/>
</dbReference>
<evidence type="ECO:0000313" key="5">
    <source>
        <dbReference type="Proteomes" id="UP000288096"/>
    </source>
</evidence>
<dbReference type="InterPro" id="IPR020568">
    <property type="entry name" value="Ribosomal_Su5_D2-typ_SF"/>
</dbReference>
<keyword evidence="5" id="KW-1185">Reference proteome</keyword>
<proteinExistence type="inferred from homology"/>
<dbReference type="Pfam" id="PF09186">
    <property type="entry name" value="DUF1949"/>
    <property type="match status" value="1"/>
</dbReference>
<dbReference type="InterPro" id="IPR001498">
    <property type="entry name" value="Impact_N"/>
</dbReference>
<reference evidence="5" key="1">
    <citation type="submission" date="2017-11" db="EMBL/GenBank/DDBJ databases">
        <authorList>
            <person name="Watanabe M."/>
            <person name="Kojima H."/>
        </authorList>
    </citation>
    <scope>NUCLEOTIDE SEQUENCE [LARGE SCALE GENOMIC DNA]</scope>
    <source>
        <strain evidence="5">Tokyo 01</strain>
    </source>
</reference>
<dbReference type="NCBIfam" id="TIGR00257">
    <property type="entry name" value="IMPACT_YIGZ"/>
    <property type="match status" value="1"/>
</dbReference>
<accession>A0A401FXE4</accession>
<dbReference type="SUPFAM" id="SSF54211">
    <property type="entry name" value="Ribosomal protein S5 domain 2-like"/>
    <property type="match status" value="1"/>
</dbReference>
<sequence>MAYPVPRHFHRVEEIIRRSRFITSVAHTPTRDAAKAFIERIRAEFTDANHNCMAFVAGPPASTAQVGMSDDGEPRGTAGRPMLNTLAHSGVGEITAVVTRYFGGIKLGTGGLVRAYSGSVRQALADLPVREKIIPTTVPVIIGYACITPVRRLATAFDAEIIEETYGADVSLTFELPVEKAEDFRAALIDLTHGELVIGTS</sequence>
<dbReference type="InterPro" id="IPR036956">
    <property type="entry name" value="Impact_N_sf"/>
</dbReference>
<evidence type="ECO:0000256" key="1">
    <source>
        <dbReference type="ARBA" id="ARBA00007665"/>
    </source>
</evidence>
<dbReference type="Proteomes" id="UP000288096">
    <property type="component" value="Unassembled WGS sequence"/>
</dbReference>
<protein>
    <submittedName>
        <fullName evidence="4">YigZ family protein</fullName>
    </submittedName>
</protein>
<dbReference type="InterPro" id="IPR020569">
    <property type="entry name" value="UPF0029_Impact_CS"/>
</dbReference>
<dbReference type="InterPro" id="IPR035647">
    <property type="entry name" value="EFG_III/V"/>
</dbReference>
<comment type="similarity">
    <text evidence="1">Belongs to the IMPACT family.</text>
</comment>
<dbReference type="InterPro" id="IPR023582">
    <property type="entry name" value="Impact"/>
</dbReference>
<dbReference type="RefSeq" id="WP_124328922.1">
    <property type="nucleotide sequence ID" value="NZ_BEXT01000001.1"/>
</dbReference>
<feature type="domain" description="UPF0029" evidence="3">
    <location>
        <begin position="140"/>
        <end position="194"/>
    </location>
</feature>
<dbReference type="AlphaFoldDB" id="A0A401FXE4"/>
<dbReference type="Gene3D" id="3.30.70.240">
    <property type="match status" value="1"/>
</dbReference>
<evidence type="ECO:0000259" key="3">
    <source>
        <dbReference type="Pfam" id="PF09186"/>
    </source>
</evidence>
<dbReference type="GO" id="GO:0005737">
    <property type="term" value="C:cytoplasm"/>
    <property type="evidence" value="ECO:0007669"/>
    <property type="project" value="TreeGrafter"/>
</dbReference>
<gene>
    <name evidence="4" type="ORF">DENIS_2620</name>
</gene>
<dbReference type="PANTHER" id="PTHR16301">
    <property type="entry name" value="IMPACT-RELATED"/>
    <property type="match status" value="1"/>
</dbReference>
<dbReference type="EMBL" id="BEXT01000001">
    <property type="protein sequence ID" value="GBC61658.1"/>
    <property type="molecule type" value="Genomic_DNA"/>
</dbReference>
<dbReference type="InterPro" id="IPR015269">
    <property type="entry name" value="UPF0029_Impact_C"/>
</dbReference>
<dbReference type="SUPFAM" id="SSF54980">
    <property type="entry name" value="EF-G C-terminal domain-like"/>
    <property type="match status" value="1"/>
</dbReference>
<dbReference type="GO" id="GO:0006446">
    <property type="term" value="P:regulation of translational initiation"/>
    <property type="evidence" value="ECO:0007669"/>
    <property type="project" value="TreeGrafter"/>
</dbReference>
<organism evidence="4 5">
    <name type="scientific">Desulfonema ishimotonii</name>
    <dbReference type="NCBI Taxonomy" id="45657"/>
    <lineage>
        <taxon>Bacteria</taxon>
        <taxon>Pseudomonadati</taxon>
        <taxon>Thermodesulfobacteriota</taxon>
        <taxon>Desulfobacteria</taxon>
        <taxon>Desulfobacterales</taxon>
        <taxon>Desulfococcaceae</taxon>
        <taxon>Desulfonema</taxon>
    </lineage>
</organism>
<dbReference type="OrthoDB" id="9813771at2"/>
<evidence type="ECO:0000313" key="4">
    <source>
        <dbReference type="EMBL" id="GBC61658.1"/>
    </source>
</evidence>
<dbReference type="InterPro" id="IPR015796">
    <property type="entry name" value="Impact_YigZ-like"/>
</dbReference>